<evidence type="ECO:0000313" key="2">
    <source>
        <dbReference type="Proteomes" id="UP000006882"/>
    </source>
</evidence>
<sequence>MSPIAISALWWKNGHQKLSIWWEAYNPHIFSRQLGCPQGQVCGFCSGSDLKPYQPDCCCTESFHSCRNEN</sequence>
<reference evidence="1" key="2">
    <citation type="submission" date="2016-12" db="EMBL/GenBank/DDBJ databases">
        <title>WGS assembly of Prunus persica.</title>
        <authorList>
            <person name="Verde I."/>
            <person name="Jenkins J."/>
            <person name="Dondini L."/>
            <person name="Micali S."/>
            <person name="Pagliarani G."/>
            <person name="Vendramin E."/>
            <person name="Paris R."/>
            <person name="Aramini V."/>
            <person name="Gazza L."/>
            <person name="Rossini L."/>
            <person name="Bassi D."/>
            <person name="Troggio M."/>
            <person name="Shu S."/>
            <person name="Grimwood J.H."/>
            <person name="Tartarini S."/>
            <person name="Dettori M.T."/>
            <person name="Schmutz J."/>
        </authorList>
    </citation>
    <scope>NUCLEOTIDE SEQUENCE</scope>
</reference>
<dbReference type="EMBL" id="CM007657">
    <property type="protein sequence ID" value="ONH95268.1"/>
    <property type="molecule type" value="Genomic_DNA"/>
</dbReference>
<dbReference type="Gramene" id="ONH95267">
    <property type="protein sequence ID" value="ONH95267"/>
    <property type="gene ID" value="PRUPE_7G060400"/>
</dbReference>
<organism evidence="1 2">
    <name type="scientific">Prunus persica</name>
    <name type="common">Peach</name>
    <name type="synonym">Amygdalus persica</name>
    <dbReference type="NCBI Taxonomy" id="3760"/>
    <lineage>
        <taxon>Eukaryota</taxon>
        <taxon>Viridiplantae</taxon>
        <taxon>Streptophyta</taxon>
        <taxon>Embryophyta</taxon>
        <taxon>Tracheophyta</taxon>
        <taxon>Spermatophyta</taxon>
        <taxon>Magnoliopsida</taxon>
        <taxon>eudicotyledons</taxon>
        <taxon>Gunneridae</taxon>
        <taxon>Pentapetalae</taxon>
        <taxon>rosids</taxon>
        <taxon>fabids</taxon>
        <taxon>Rosales</taxon>
        <taxon>Rosaceae</taxon>
        <taxon>Amygdaloideae</taxon>
        <taxon>Amygdaleae</taxon>
        <taxon>Prunus</taxon>
    </lineage>
</organism>
<evidence type="ECO:0000313" key="1">
    <source>
        <dbReference type="EMBL" id="ONH95268.1"/>
    </source>
</evidence>
<accession>A0A251N7G1</accession>
<gene>
    <name evidence="1" type="ORF">PRUPE_7G060400</name>
</gene>
<proteinExistence type="predicted"/>
<keyword evidence="2" id="KW-1185">Reference proteome</keyword>
<dbReference type="EMBL" id="CM007657">
    <property type="protein sequence ID" value="ONH95267.1"/>
    <property type="molecule type" value="Genomic_DNA"/>
</dbReference>
<protein>
    <submittedName>
        <fullName evidence="1">Uncharacterized protein</fullName>
    </submittedName>
</protein>
<dbReference type="Gramene" id="ONH95268">
    <property type="protein sequence ID" value="ONH95268"/>
    <property type="gene ID" value="PRUPE_7G060400"/>
</dbReference>
<name>A0A251N7G1_PRUPE</name>
<dbReference type="AlphaFoldDB" id="A0A251N7G1"/>
<reference evidence="1 2" key="1">
    <citation type="journal article" date="2013" name="Nat. Genet.">
        <title>The high-quality draft genome of peach (Prunus persica) identifies unique patterns of genetic diversity, domestication and genome evolution.</title>
        <authorList>
            <consortium name="International Peach Genome Initiative"/>
            <person name="Verde I."/>
            <person name="Abbott A.G."/>
            <person name="Scalabrin S."/>
            <person name="Jung S."/>
            <person name="Shu S."/>
            <person name="Marroni F."/>
            <person name="Zhebentyayeva T."/>
            <person name="Dettori M.T."/>
            <person name="Grimwood J."/>
            <person name="Cattonaro F."/>
            <person name="Zuccolo A."/>
            <person name="Rossini L."/>
            <person name="Jenkins J."/>
            <person name="Vendramin E."/>
            <person name="Meisel L.A."/>
            <person name="Decroocq V."/>
            <person name="Sosinski B."/>
            <person name="Prochnik S."/>
            <person name="Mitros T."/>
            <person name="Policriti A."/>
            <person name="Cipriani G."/>
            <person name="Dondini L."/>
            <person name="Ficklin S."/>
            <person name="Goodstein D.M."/>
            <person name="Xuan P."/>
            <person name="Del Fabbro C."/>
            <person name="Aramini V."/>
            <person name="Copetti D."/>
            <person name="Gonzalez S."/>
            <person name="Horner D.S."/>
            <person name="Falchi R."/>
            <person name="Lucas S."/>
            <person name="Mica E."/>
            <person name="Maldonado J."/>
            <person name="Lazzari B."/>
            <person name="Bielenberg D."/>
            <person name="Pirona R."/>
            <person name="Miculan M."/>
            <person name="Barakat A."/>
            <person name="Testolin R."/>
            <person name="Stella A."/>
            <person name="Tartarini S."/>
            <person name="Tonutti P."/>
            <person name="Arus P."/>
            <person name="Orellana A."/>
            <person name="Wells C."/>
            <person name="Main D."/>
            <person name="Vizzotto G."/>
            <person name="Silva H."/>
            <person name="Salamini F."/>
            <person name="Schmutz J."/>
            <person name="Morgante M."/>
            <person name="Rokhsar D.S."/>
        </authorList>
    </citation>
    <scope>NUCLEOTIDE SEQUENCE [LARGE SCALE GENOMIC DNA]</scope>
    <source>
        <strain evidence="2">cv. Nemared</strain>
    </source>
</reference>
<dbReference type="Proteomes" id="UP000006882">
    <property type="component" value="Chromosome G7"/>
</dbReference>